<dbReference type="AlphaFoldDB" id="A0A8T0GV36"/>
<keyword evidence="1" id="KW-0732">Signal</keyword>
<protein>
    <recommendedName>
        <fullName evidence="4">Secreted protein</fullName>
    </recommendedName>
</protein>
<dbReference type="Proteomes" id="UP000822688">
    <property type="component" value="Chromosome 8"/>
</dbReference>
<gene>
    <name evidence="2" type="ORF">KC19_8G044400</name>
</gene>
<name>A0A8T0GV36_CERPU</name>
<accession>A0A8T0GV36</accession>
<comment type="caution">
    <text evidence="2">The sequence shown here is derived from an EMBL/GenBank/DDBJ whole genome shotgun (WGS) entry which is preliminary data.</text>
</comment>
<proteinExistence type="predicted"/>
<evidence type="ECO:0008006" key="4">
    <source>
        <dbReference type="Google" id="ProtNLM"/>
    </source>
</evidence>
<sequence>MIITMVSPILLITSAFVMLSSEEITRLIKLSSTKYGCTPRPECMKPLLKHKSAPQHLICRCIYTFTGPS</sequence>
<evidence type="ECO:0000313" key="2">
    <source>
        <dbReference type="EMBL" id="KAG0563601.1"/>
    </source>
</evidence>
<reference evidence="2" key="1">
    <citation type="submission" date="2020-06" db="EMBL/GenBank/DDBJ databases">
        <title>WGS assembly of Ceratodon purpureus strain R40.</title>
        <authorList>
            <person name="Carey S.B."/>
            <person name="Jenkins J."/>
            <person name="Shu S."/>
            <person name="Lovell J.T."/>
            <person name="Sreedasyam A."/>
            <person name="Maumus F."/>
            <person name="Tiley G.P."/>
            <person name="Fernandez-Pozo N."/>
            <person name="Barry K."/>
            <person name="Chen C."/>
            <person name="Wang M."/>
            <person name="Lipzen A."/>
            <person name="Daum C."/>
            <person name="Saski C.A."/>
            <person name="Payton A.C."/>
            <person name="Mcbreen J.C."/>
            <person name="Conrad R.E."/>
            <person name="Kollar L.M."/>
            <person name="Olsson S."/>
            <person name="Huttunen S."/>
            <person name="Landis J.B."/>
            <person name="Wickett N.J."/>
            <person name="Johnson M.G."/>
            <person name="Rensing S.A."/>
            <person name="Grimwood J."/>
            <person name="Schmutz J."/>
            <person name="Mcdaniel S.F."/>
        </authorList>
    </citation>
    <scope>NUCLEOTIDE SEQUENCE</scope>
    <source>
        <strain evidence="2">R40</strain>
    </source>
</reference>
<feature type="signal peptide" evidence="1">
    <location>
        <begin position="1"/>
        <end position="15"/>
    </location>
</feature>
<evidence type="ECO:0000256" key="1">
    <source>
        <dbReference type="SAM" id="SignalP"/>
    </source>
</evidence>
<feature type="chain" id="PRO_5035855227" description="Secreted protein" evidence="1">
    <location>
        <begin position="16"/>
        <end position="69"/>
    </location>
</feature>
<organism evidence="2 3">
    <name type="scientific">Ceratodon purpureus</name>
    <name type="common">Fire moss</name>
    <name type="synonym">Dicranum purpureum</name>
    <dbReference type="NCBI Taxonomy" id="3225"/>
    <lineage>
        <taxon>Eukaryota</taxon>
        <taxon>Viridiplantae</taxon>
        <taxon>Streptophyta</taxon>
        <taxon>Embryophyta</taxon>
        <taxon>Bryophyta</taxon>
        <taxon>Bryophytina</taxon>
        <taxon>Bryopsida</taxon>
        <taxon>Dicranidae</taxon>
        <taxon>Pseudoditrichales</taxon>
        <taxon>Ditrichaceae</taxon>
        <taxon>Ceratodon</taxon>
    </lineage>
</organism>
<keyword evidence="3" id="KW-1185">Reference proteome</keyword>
<evidence type="ECO:0000313" key="3">
    <source>
        <dbReference type="Proteomes" id="UP000822688"/>
    </source>
</evidence>
<dbReference type="EMBL" id="CM026429">
    <property type="protein sequence ID" value="KAG0563601.1"/>
    <property type="molecule type" value="Genomic_DNA"/>
</dbReference>